<evidence type="ECO:0000256" key="7">
    <source>
        <dbReference type="ARBA" id="ARBA00047984"/>
    </source>
</evidence>
<dbReference type="FunFam" id="3.40.50.300:FF:001416">
    <property type="entry name" value="Tudor domain containing 12"/>
    <property type="match status" value="1"/>
</dbReference>
<dbReference type="SUPFAM" id="SSF63748">
    <property type="entry name" value="Tudor/PWWP/MBT"/>
    <property type="match status" value="2"/>
</dbReference>
<comment type="caution">
    <text evidence="10">The sequence shown here is derived from an EMBL/GenBank/DDBJ whole genome shotgun (WGS) entry which is preliminary data.</text>
</comment>
<name>A0A9D3M0E1_ANGAN</name>
<protein>
    <recommendedName>
        <fullName evidence="1">RNA helicase</fullName>
        <ecNumber evidence="1">3.6.4.13</ecNumber>
    </recommendedName>
</protein>
<feature type="compositionally biased region" description="Polar residues" evidence="8">
    <location>
        <begin position="399"/>
        <end position="410"/>
    </location>
</feature>
<keyword evidence="6" id="KW-0067">ATP-binding</keyword>
<dbReference type="Pfam" id="PF00567">
    <property type="entry name" value="TUDOR"/>
    <property type="match status" value="2"/>
</dbReference>
<reference evidence="10" key="1">
    <citation type="submission" date="2021-01" db="EMBL/GenBank/DDBJ databases">
        <title>A chromosome-scale assembly of European eel, Anguilla anguilla.</title>
        <authorList>
            <person name="Henkel C."/>
            <person name="Jong-Raadsen S.A."/>
            <person name="Dufour S."/>
            <person name="Weltzien F.-A."/>
            <person name="Palstra A.P."/>
            <person name="Pelster B."/>
            <person name="Spaink H.P."/>
            <person name="Van Den Thillart G.E."/>
            <person name="Jansen H."/>
            <person name="Zahm M."/>
            <person name="Klopp C."/>
            <person name="Cedric C."/>
            <person name="Louis A."/>
            <person name="Berthelot C."/>
            <person name="Parey E."/>
            <person name="Roest Crollius H."/>
            <person name="Montfort J."/>
            <person name="Robinson-Rechavi M."/>
            <person name="Bucao C."/>
            <person name="Bouchez O."/>
            <person name="Gislard M."/>
            <person name="Lluch J."/>
            <person name="Milhes M."/>
            <person name="Lampietro C."/>
            <person name="Lopez Roques C."/>
            <person name="Donnadieu C."/>
            <person name="Braasch I."/>
            <person name="Desvignes T."/>
            <person name="Postlethwait J."/>
            <person name="Bobe J."/>
            <person name="Guiguen Y."/>
            <person name="Dirks R."/>
        </authorList>
    </citation>
    <scope>NUCLEOTIDE SEQUENCE</scope>
    <source>
        <strain evidence="10">Tag_6206</strain>
        <tissue evidence="10">Liver</tissue>
    </source>
</reference>
<keyword evidence="4" id="KW-0378">Hydrolase</keyword>
<feature type="region of interest" description="Disordered" evidence="8">
    <location>
        <begin position="356"/>
        <end position="441"/>
    </location>
</feature>
<dbReference type="Gene3D" id="2.60.40.790">
    <property type="match status" value="1"/>
</dbReference>
<dbReference type="Gene3D" id="2.30.30.140">
    <property type="match status" value="2"/>
</dbReference>
<dbReference type="Gene3D" id="3.40.50.300">
    <property type="entry name" value="P-loop containing nucleotide triphosphate hydrolases"/>
    <property type="match status" value="2"/>
</dbReference>
<dbReference type="InterPro" id="IPR035437">
    <property type="entry name" value="SNase_OB-fold_sf"/>
</dbReference>
<dbReference type="PANTHER" id="PTHR22655:SF2">
    <property type="entry name" value="ATP-DEPENDENT RNA HELICASE TDRD12-RELATED"/>
    <property type="match status" value="1"/>
</dbReference>
<dbReference type="GO" id="GO:0042078">
    <property type="term" value="P:germ-line stem cell division"/>
    <property type="evidence" value="ECO:0007669"/>
    <property type="project" value="TreeGrafter"/>
</dbReference>
<dbReference type="CDD" id="cd20435">
    <property type="entry name" value="Tudor_TDRD12_rpt2"/>
    <property type="match status" value="1"/>
</dbReference>
<dbReference type="Proteomes" id="UP001044222">
    <property type="component" value="Chromosome 11"/>
</dbReference>
<feature type="domain" description="CS" evidence="9">
    <location>
        <begin position="1330"/>
        <end position="1416"/>
    </location>
</feature>
<dbReference type="PROSITE" id="PS51203">
    <property type="entry name" value="CS"/>
    <property type="match status" value="1"/>
</dbReference>
<dbReference type="InterPro" id="IPR007052">
    <property type="entry name" value="CS_dom"/>
</dbReference>
<feature type="region of interest" description="Disordered" evidence="8">
    <location>
        <begin position="212"/>
        <end position="297"/>
    </location>
</feature>
<dbReference type="PANTHER" id="PTHR22655">
    <property type="entry name" value="ATP-DEPENDENT RNA HELICASE TDRD12-RELATED"/>
    <property type="match status" value="1"/>
</dbReference>
<evidence type="ECO:0000313" key="11">
    <source>
        <dbReference type="Proteomes" id="UP001044222"/>
    </source>
</evidence>
<dbReference type="GO" id="GO:0016787">
    <property type="term" value="F:hydrolase activity"/>
    <property type="evidence" value="ECO:0007669"/>
    <property type="project" value="UniProtKB-KW"/>
</dbReference>
<evidence type="ECO:0000259" key="9">
    <source>
        <dbReference type="PROSITE" id="PS51203"/>
    </source>
</evidence>
<evidence type="ECO:0000256" key="5">
    <source>
        <dbReference type="ARBA" id="ARBA00022806"/>
    </source>
</evidence>
<evidence type="ECO:0000256" key="3">
    <source>
        <dbReference type="ARBA" id="ARBA00022741"/>
    </source>
</evidence>
<organism evidence="10 11">
    <name type="scientific">Anguilla anguilla</name>
    <name type="common">European freshwater eel</name>
    <name type="synonym">Muraena anguilla</name>
    <dbReference type="NCBI Taxonomy" id="7936"/>
    <lineage>
        <taxon>Eukaryota</taxon>
        <taxon>Metazoa</taxon>
        <taxon>Chordata</taxon>
        <taxon>Craniata</taxon>
        <taxon>Vertebrata</taxon>
        <taxon>Euteleostomi</taxon>
        <taxon>Actinopterygii</taxon>
        <taxon>Neopterygii</taxon>
        <taxon>Teleostei</taxon>
        <taxon>Anguilliformes</taxon>
        <taxon>Anguillidae</taxon>
        <taxon>Anguilla</taxon>
    </lineage>
</organism>
<dbReference type="SUPFAM" id="SSF49764">
    <property type="entry name" value="HSP20-like chaperones"/>
    <property type="match status" value="1"/>
</dbReference>
<dbReference type="EC" id="3.6.4.13" evidence="1"/>
<dbReference type="InterPro" id="IPR008978">
    <property type="entry name" value="HSP20-like_chaperone"/>
</dbReference>
<evidence type="ECO:0000256" key="6">
    <source>
        <dbReference type="ARBA" id="ARBA00022840"/>
    </source>
</evidence>
<accession>A0A9D3M0E1</accession>
<dbReference type="CDD" id="cd06463">
    <property type="entry name" value="p23_like"/>
    <property type="match status" value="1"/>
</dbReference>
<dbReference type="EMBL" id="JAFIRN010000011">
    <property type="protein sequence ID" value="KAG5839244.1"/>
    <property type="molecule type" value="Genomic_DNA"/>
</dbReference>
<comment type="catalytic activity">
    <reaction evidence="7">
        <text>ATP + H2O = ADP + phosphate + H(+)</text>
        <dbReference type="Rhea" id="RHEA:13065"/>
        <dbReference type="ChEBI" id="CHEBI:15377"/>
        <dbReference type="ChEBI" id="CHEBI:15378"/>
        <dbReference type="ChEBI" id="CHEBI:30616"/>
        <dbReference type="ChEBI" id="CHEBI:43474"/>
        <dbReference type="ChEBI" id="CHEBI:456216"/>
        <dbReference type="EC" id="3.6.4.13"/>
    </reaction>
</comment>
<keyword evidence="11" id="KW-1185">Reference proteome</keyword>
<dbReference type="SUPFAM" id="SSF52540">
    <property type="entry name" value="P-loop containing nucleoside triphosphate hydrolases"/>
    <property type="match status" value="2"/>
</dbReference>
<feature type="compositionally biased region" description="Acidic residues" evidence="8">
    <location>
        <begin position="429"/>
        <end position="440"/>
    </location>
</feature>
<evidence type="ECO:0000256" key="1">
    <source>
        <dbReference type="ARBA" id="ARBA00012552"/>
    </source>
</evidence>
<dbReference type="InterPro" id="IPR002999">
    <property type="entry name" value="Tudor"/>
</dbReference>
<gene>
    <name evidence="10" type="ORF">ANANG_G00203000</name>
</gene>
<keyword evidence="3" id="KW-0547">Nucleotide-binding</keyword>
<feature type="compositionally biased region" description="Basic and acidic residues" evidence="8">
    <location>
        <begin position="1225"/>
        <end position="1234"/>
    </location>
</feature>
<keyword evidence="5" id="KW-0347">Helicase</keyword>
<evidence type="ECO:0000256" key="4">
    <source>
        <dbReference type="ARBA" id="ARBA00022801"/>
    </source>
</evidence>
<feature type="region of interest" description="Disordered" evidence="8">
    <location>
        <begin position="1217"/>
        <end position="1262"/>
    </location>
</feature>
<keyword evidence="2" id="KW-0677">Repeat</keyword>
<dbReference type="GO" id="GO:0005524">
    <property type="term" value="F:ATP binding"/>
    <property type="evidence" value="ECO:0007669"/>
    <property type="project" value="UniProtKB-KW"/>
</dbReference>
<dbReference type="GO" id="GO:0003724">
    <property type="term" value="F:RNA helicase activity"/>
    <property type="evidence" value="ECO:0007669"/>
    <property type="project" value="UniProtKB-EC"/>
</dbReference>
<proteinExistence type="predicted"/>
<dbReference type="InterPro" id="IPR027417">
    <property type="entry name" value="P-loop_NTPase"/>
</dbReference>
<evidence type="ECO:0000256" key="8">
    <source>
        <dbReference type="SAM" id="MobiDB-lite"/>
    </source>
</evidence>
<dbReference type="Gene3D" id="2.40.50.90">
    <property type="match status" value="1"/>
</dbReference>
<evidence type="ECO:0000313" key="10">
    <source>
        <dbReference type="EMBL" id="KAG5839244.1"/>
    </source>
</evidence>
<evidence type="ECO:0000256" key="2">
    <source>
        <dbReference type="ARBA" id="ARBA00022737"/>
    </source>
</evidence>
<sequence length="1476" mass="161298">MLEISILKIQDPGCFWGRIVKGAGLKIQSPQEYENLHVKMNLFYHDVNLDVQKIRPPSLAERQVCVVYSPTLKSWCRAVVESIFPGTVGCQVMCFLVDHAEHILVSSDSVRAPLEKFLQLPFWARKFQLAGICPMRLQVPVYQEKAKLVPSTHWDSSATRYLHSLVQASSLLEAVLCEVLEDATAIELYLTVRNVKICVNDDLVTKKFACFSSSKSGSSPRDCLDDPPRHAGGISPRKDLRNGSPVASQTAGVGSWRGTQAPPGGAPEPEPLSPETADTAGAQARGAVGGSDGGVARRASDCNQESLAGAFSSDGCQVDGSHHHALETETQSSLADELLNKLNLFRFMKFLNPLSKTKKAHPEPDSEEKTETDGVKNDPEEDTEAQDSVKNVPEEDTQTQEISTAPQSEDISAAPPPGQVRDASVLVKEEEEEEEVEEEATAFREQQALEEELDCARLLQLLNPDPLNPDVECLDSTNGADPLCQNIQCGPSKNGILLHSAIDIDPCTSLANSPITDNIRKGLVRKGYGRPRVAEWYSWPAVARGCDTLLISGCGAEPLTYVPPLLSHLHLVSACSTLTSRTGPIAVILCHGWEKAQCVFDLLEDTPAAESLHPMIVLVGEKDEAKGVKIQRNCQVLVTTPFSLARLLAFHCFLFLRLCHLVLDEVDVLFSKAPEEMAVALQHFQKAAASEERAFCTKQIIAVGRQWSREVEGLVREHMSDPSIIITVMEEAALYGGVHQMVLLCLDCTKVSVLLGTLDFVPDVAQKTLIITNTVEEVEHVFQAVNNTAAFCLMVHEGLTYQFDFVIEQWRKQIGPGTHVILVVTNECLKALGIRDATCVVHYGFPSSPRLFGARLCCMSQNFQNLSVKDCERPSRAAKSVLLLSERDAGHVVGVLRYLERADAALPPELLHFAPGRPARQGGPEERPAPLRLPEELRLLQVDSRVCPDRHLIDPKQDAPQHPDSGNAVVLPLYIKNASCYYGRIVSRKEGSYESLAAEMMEYYASEKFNAKDVVEGGIYGIQEEGVYHRVQVLVAPDRGDRLFCSVRVHFLDEGREQEVKAHQLLALPSRLHSLPPQAVEIIVCRAKPIDGEVDWNPKVNRCISQKIKGVEHHAKIVLSLGNTVWVDPMVRITRLPGLKTSINEYNVRSEILATGMGTSNPQHLELLRALCPDAAVSAAPGEPAPAVQPAAPAEALEARLRSPVEALANGMEACTDSLQSGRGEPGDPPERESGVPAPPPESGPQAPSGVSETGAGPGLGHSLKLFPGLGASVPNGPRAFLGALESKLGAPAAPLENGVQENGLNGSGCGAPPVGCPAEEEEELPQATRFHPHIKWFERDDSVTLNIKLLDPTEQKCEFFSDRVVYSARLNDRRYYADLRLSASIVADASSWEAGRGEPVLRLIKRRPGAWNALLRRRSPFVTFDFDHFEGDEPAVENTASEMGHFPVGDKGRWFVEHTGEEGCYVRSDSESDSD</sequence>
<feature type="compositionally biased region" description="Basic and acidic residues" evidence="8">
    <location>
        <begin position="360"/>
        <end position="378"/>
    </location>
</feature>